<dbReference type="InterPro" id="IPR029063">
    <property type="entry name" value="SAM-dependent_MTases_sf"/>
</dbReference>
<dbReference type="Pfam" id="PF01555">
    <property type="entry name" value="N6_N4_Mtase"/>
    <property type="match status" value="1"/>
</dbReference>
<dbReference type="InterPro" id="IPR002052">
    <property type="entry name" value="DNA_methylase_N6_adenine_CS"/>
</dbReference>
<organism evidence="5 6">
    <name type="scientific">Helicobacter typhlonius</name>
    <dbReference type="NCBI Taxonomy" id="76936"/>
    <lineage>
        <taxon>Bacteria</taxon>
        <taxon>Pseudomonadati</taxon>
        <taxon>Campylobacterota</taxon>
        <taxon>Epsilonproteobacteria</taxon>
        <taxon>Campylobacterales</taxon>
        <taxon>Helicobacteraceae</taxon>
        <taxon>Helicobacter</taxon>
    </lineage>
</organism>
<evidence type="ECO:0000256" key="3">
    <source>
        <dbReference type="ARBA" id="ARBA00022679"/>
    </source>
</evidence>
<sequence length="201" mass="23870">MFDFFSSFQSPQDFLKLPLRRELQGDYNQKNLLIFDDNCNAMQNLLQNQSFNQGKTFKNSIDLVYIDPPFATNNTFRLGSTMSASLDSQIAYKDKFNLESYLEFLYYRLILIKELMSEKGSLYLHIDDKVGHYVKILCDEIFGREHFISDIARIKCNPKNFKRKAYGNVKDRILFYVKSNQYVWNEVCEEITKNDLHKRFK</sequence>
<dbReference type="SUPFAM" id="SSF53335">
    <property type="entry name" value="S-adenosyl-L-methionine-dependent methyltransferases"/>
    <property type="match status" value="1"/>
</dbReference>
<evidence type="ECO:0000313" key="6">
    <source>
        <dbReference type="Proteomes" id="UP000029925"/>
    </source>
</evidence>
<dbReference type="GO" id="GO:0008170">
    <property type="term" value="F:N-methyltransferase activity"/>
    <property type="evidence" value="ECO:0007669"/>
    <property type="project" value="InterPro"/>
</dbReference>
<accession>A0A4U8RXN3</accession>
<keyword evidence="6" id="KW-1185">Reference proteome</keyword>
<dbReference type="GO" id="GO:0032259">
    <property type="term" value="P:methylation"/>
    <property type="evidence" value="ECO:0007669"/>
    <property type="project" value="UniProtKB-KW"/>
</dbReference>
<proteinExistence type="inferred from homology"/>
<keyword evidence="3" id="KW-0808">Transferase</keyword>
<evidence type="ECO:0000313" key="5">
    <source>
        <dbReference type="EMBL" id="TLD78005.1"/>
    </source>
</evidence>
<dbReference type="PROSITE" id="PS00092">
    <property type="entry name" value="N6_MTASE"/>
    <property type="match status" value="1"/>
</dbReference>
<dbReference type="GO" id="GO:0003677">
    <property type="term" value="F:DNA binding"/>
    <property type="evidence" value="ECO:0007669"/>
    <property type="project" value="InterPro"/>
</dbReference>
<dbReference type="InterPro" id="IPR002941">
    <property type="entry name" value="DNA_methylase_N4/N6"/>
</dbReference>
<dbReference type="EMBL" id="JRPF02000011">
    <property type="protein sequence ID" value="TLD78005.1"/>
    <property type="molecule type" value="Genomic_DNA"/>
</dbReference>
<dbReference type="AlphaFoldDB" id="A0A4U8RXN3"/>
<name>A0A4U8RXN3_9HELI</name>
<dbReference type="RefSeq" id="WP_138117657.1">
    <property type="nucleotide sequence ID" value="NZ_JRPF02000011.1"/>
</dbReference>
<evidence type="ECO:0000256" key="2">
    <source>
        <dbReference type="ARBA" id="ARBA00022603"/>
    </source>
</evidence>
<evidence type="ECO:0000259" key="4">
    <source>
        <dbReference type="Pfam" id="PF01555"/>
    </source>
</evidence>
<feature type="domain" description="DNA methylase N-4/N-6" evidence="4">
    <location>
        <begin position="61"/>
        <end position="190"/>
    </location>
</feature>
<dbReference type="STRING" id="76936.BN2458_PEG1363"/>
<protein>
    <submittedName>
        <fullName evidence="5">Site-specific DNA-methyltransferase</fullName>
    </submittedName>
</protein>
<comment type="similarity">
    <text evidence="1">Belongs to the N(4)/N(6)-methyltransferase family.</text>
</comment>
<dbReference type="Proteomes" id="UP000029925">
    <property type="component" value="Unassembled WGS sequence"/>
</dbReference>
<dbReference type="Gene3D" id="3.40.50.150">
    <property type="entry name" value="Vaccinia Virus protein VP39"/>
    <property type="match status" value="1"/>
</dbReference>
<comment type="caution">
    <text evidence="5">The sequence shown here is derived from an EMBL/GenBank/DDBJ whole genome shotgun (WGS) entry which is preliminary data.</text>
</comment>
<keyword evidence="2" id="KW-0489">Methyltransferase</keyword>
<gene>
    <name evidence="5" type="ORF">LS75_007950</name>
</gene>
<feature type="non-terminal residue" evidence="5">
    <location>
        <position position="201"/>
    </location>
</feature>
<evidence type="ECO:0000256" key="1">
    <source>
        <dbReference type="ARBA" id="ARBA00006594"/>
    </source>
</evidence>
<reference evidence="5 6" key="1">
    <citation type="journal article" date="2014" name="Genome Announc.">
        <title>Draft genome sequences of eight enterohepatic helicobacter species isolated from both laboratory and wild rodents.</title>
        <authorList>
            <person name="Sheh A."/>
            <person name="Shen Z."/>
            <person name="Fox J.G."/>
        </authorList>
    </citation>
    <scope>NUCLEOTIDE SEQUENCE [LARGE SCALE GENOMIC DNA]</scope>
    <source>
        <strain evidence="5 6">MIT 98-6810</strain>
    </source>
</reference>